<feature type="domain" description="4Fe-4S ferredoxin-type" evidence="5">
    <location>
        <begin position="54"/>
        <end position="84"/>
    </location>
</feature>
<dbReference type="Gene3D" id="3.30.70.20">
    <property type="match status" value="2"/>
</dbReference>
<evidence type="ECO:0000256" key="1">
    <source>
        <dbReference type="ARBA" id="ARBA00022448"/>
    </source>
</evidence>
<accession>A0A3B0SFZ8</accession>
<reference evidence="6" key="1">
    <citation type="submission" date="2018-06" db="EMBL/GenBank/DDBJ databases">
        <authorList>
            <person name="Zhirakovskaya E."/>
        </authorList>
    </citation>
    <scope>NUCLEOTIDE SEQUENCE</scope>
</reference>
<dbReference type="InterPro" id="IPR006311">
    <property type="entry name" value="TAT_signal"/>
</dbReference>
<dbReference type="NCBIfam" id="NF007012">
    <property type="entry name" value="PRK09476.1"/>
    <property type="match status" value="1"/>
</dbReference>
<keyword evidence="2" id="KW-0004">4Fe-4S</keyword>
<dbReference type="SUPFAM" id="SSF54862">
    <property type="entry name" value="4Fe-4S ferredoxins"/>
    <property type="match status" value="1"/>
</dbReference>
<dbReference type="NCBIfam" id="TIGR00397">
    <property type="entry name" value="mauM_napG"/>
    <property type="match status" value="1"/>
</dbReference>
<evidence type="ECO:0000256" key="3">
    <source>
        <dbReference type="ARBA" id="ARBA00022737"/>
    </source>
</evidence>
<sequence length="252" mass="27358">MNNRPQKTSNASRRRFLMDSARMACGVGIGGLSLAMLTGNSRAKAVTMLRPPGALPEEDFTGACVGCGLCVRSCPYDTLRLARPGDPARVGSPYFIARDVPCEMCEDIPCVAACPTGALDKELVNIDDAQMGVAVLIGHETCLSYLGLRCEVCYRVCPAIDKAITLEMRPNLRTSSHAKFIPVVHSDHCTGCGKCEKSCILEETAIRILPRKLAVGKSDRHYRLGWEEKAKKGAPLIPGIIDLPDRVPEKMQ</sequence>
<name>A0A3B0SFZ8_9ZZZZ</name>
<dbReference type="AlphaFoldDB" id="A0A3B0SFZ8"/>
<dbReference type="Pfam" id="PF12838">
    <property type="entry name" value="Fer4_7"/>
    <property type="match status" value="2"/>
</dbReference>
<dbReference type="EMBL" id="UOEJ01000167">
    <property type="protein sequence ID" value="VAW03043.1"/>
    <property type="molecule type" value="Genomic_DNA"/>
</dbReference>
<keyword evidence="2" id="KW-0411">Iron-sulfur</keyword>
<dbReference type="CDD" id="cd16373">
    <property type="entry name" value="DMSOR_beta_like"/>
    <property type="match status" value="1"/>
</dbReference>
<feature type="domain" description="4Fe-4S ferredoxin-type" evidence="5">
    <location>
        <begin position="180"/>
        <end position="211"/>
    </location>
</feature>
<evidence type="ECO:0000313" key="6">
    <source>
        <dbReference type="EMBL" id="VAW03043.1"/>
    </source>
</evidence>
<keyword evidence="2" id="KW-0408">Iron</keyword>
<protein>
    <submittedName>
        <fullName evidence="6">Ferredoxin-type protein NapG (Periplasmic nitrate reductase)</fullName>
    </submittedName>
</protein>
<dbReference type="PROSITE" id="PS51379">
    <property type="entry name" value="4FE4S_FER_2"/>
    <property type="match status" value="3"/>
</dbReference>
<dbReference type="GO" id="GO:0051539">
    <property type="term" value="F:4 iron, 4 sulfur cluster binding"/>
    <property type="evidence" value="ECO:0007669"/>
    <property type="project" value="UniProtKB-KW"/>
</dbReference>
<feature type="domain" description="4Fe-4S ferredoxin-type" evidence="5">
    <location>
        <begin position="92"/>
        <end position="124"/>
    </location>
</feature>
<keyword evidence="3" id="KW-0677">Repeat</keyword>
<evidence type="ECO:0000259" key="5">
    <source>
        <dbReference type="PROSITE" id="PS51379"/>
    </source>
</evidence>
<organism evidence="6">
    <name type="scientific">hydrothermal vent metagenome</name>
    <dbReference type="NCBI Taxonomy" id="652676"/>
    <lineage>
        <taxon>unclassified sequences</taxon>
        <taxon>metagenomes</taxon>
        <taxon>ecological metagenomes</taxon>
    </lineage>
</organism>
<dbReference type="PROSITE" id="PS51318">
    <property type="entry name" value="TAT"/>
    <property type="match status" value="1"/>
</dbReference>
<proteinExistence type="predicted"/>
<dbReference type="InterPro" id="IPR004494">
    <property type="entry name" value="MauM_NapG"/>
</dbReference>
<keyword evidence="1" id="KW-0813">Transport</keyword>
<dbReference type="PROSITE" id="PS00198">
    <property type="entry name" value="4FE4S_FER_1"/>
    <property type="match status" value="1"/>
</dbReference>
<gene>
    <name evidence="6" type="ORF">MNBD_ALPHA01-2168</name>
</gene>
<dbReference type="InterPro" id="IPR017896">
    <property type="entry name" value="4Fe4S_Fe-S-bd"/>
</dbReference>
<keyword evidence="4" id="KW-0249">Electron transport</keyword>
<dbReference type="InterPro" id="IPR017900">
    <property type="entry name" value="4Fe4S_Fe_S_CS"/>
</dbReference>
<evidence type="ECO:0000256" key="4">
    <source>
        <dbReference type="ARBA" id="ARBA00022982"/>
    </source>
</evidence>
<keyword evidence="2" id="KW-0479">Metal-binding</keyword>
<evidence type="ECO:0000256" key="2">
    <source>
        <dbReference type="ARBA" id="ARBA00022485"/>
    </source>
</evidence>